<organism evidence="3 4">
    <name type="scientific">Parachaetomium inaequale</name>
    <dbReference type="NCBI Taxonomy" id="2588326"/>
    <lineage>
        <taxon>Eukaryota</taxon>
        <taxon>Fungi</taxon>
        <taxon>Dikarya</taxon>
        <taxon>Ascomycota</taxon>
        <taxon>Pezizomycotina</taxon>
        <taxon>Sordariomycetes</taxon>
        <taxon>Sordariomycetidae</taxon>
        <taxon>Sordariales</taxon>
        <taxon>Chaetomiaceae</taxon>
        <taxon>Parachaetomium</taxon>
    </lineage>
</organism>
<feature type="signal peptide" evidence="2">
    <location>
        <begin position="1"/>
        <end position="21"/>
    </location>
</feature>
<evidence type="ECO:0000256" key="1">
    <source>
        <dbReference type="SAM" id="MobiDB-lite"/>
    </source>
</evidence>
<comment type="caution">
    <text evidence="3">The sequence shown here is derived from an EMBL/GenBank/DDBJ whole genome shotgun (WGS) entry which is preliminary data.</text>
</comment>
<gene>
    <name evidence="3" type="ORF">C8A01DRAFT_21501</name>
</gene>
<feature type="region of interest" description="Disordered" evidence="1">
    <location>
        <begin position="228"/>
        <end position="251"/>
    </location>
</feature>
<name>A0AAN6P5N6_9PEZI</name>
<reference evidence="4" key="1">
    <citation type="journal article" date="2023" name="Mol. Phylogenet. Evol.">
        <title>Genome-scale phylogeny and comparative genomics of the fungal order Sordariales.</title>
        <authorList>
            <person name="Hensen N."/>
            <person name="Bonometti L."/>
            <person name="Westerberg I."/>
            <person name="Brannstrom I.O."/>
            <person name="Guillou S."/>
            <person name="Cros-Aarteil S."/>
            <person name="Calhoun S."/>
            <person name="Haridas S."/>
            <person name="Kuo A."/>
            <person name="Mondo S."/>
            <person name="Pangilinan J."/>
            <person name="Riley R."/>
            <person name="LaButti K."/>
            <person name="Andreopoulos B."/>
            <person name="Lipzen A."/>
            <person name="Chen C."/>
            <person name="Yan M."/>
            <person name="Daum C."/>
            <person name="Ng V."/>
            <person name="Clum A."/>
            <person name="Steindorff A."/>
            <person name="Ohm R.A."/>
            <person name="Martin F."/>
            <person name="Silar P."/>
            <person name="Natvig D.O."/>
            <person name="Lalanne C."/>
            <person name="Gautier V."/>
            <person name="Ament-Velasquez S.L."/>
            <person name="Kruys A."/>
            <person name="Hutchinson M.I."/>
            <person name="Powell A.J."/>
            <person name="Barry K."/>
            <person name="Miller A.N."/>
            <person name="Grigoriev I.V."/>
            <person name="Debuchy R."/>
            <person name="Gladieux P."/>
            <person name="Hiltunen Thoren M."/>
            <person name="Johannesson H."/>
        </authorList>
    </citation>
    <scope>NUCLEOTIDE SEQUENCE [LARGE SCALE GENOMIC DNA]</scope>
    <source>
        <strain evidence="4">CBS 284.82</strain>
    </source>
</reference>
<proteinExistence type="predicted"/>
<keyword evidence="4" id="KW-1185">Reference proteome</keyword>
<dbReference type="EMBL" id="MU854932">
    <property type="protein sequence ID" value="KAK4031252.1"/>
    <property type="molecule type" value="Genomic_DNA"/>
</dbReference>
<keyword evidence="2" id="KW-0732">Signal</keyword>
<feature type="chain" id="PRO_5042964274" evidence="2">
    <location>
        <begin position="22"/>
        <end position="281"/>
    </location>
</feature>
<sequence length="281" mass="28901">MPSSRQLLAALAAAAVPAVEGAMGPAFSTGPVASNSFIREATSTLILPKAPTGSSGDLSLWVGMGTSKGDLIQSIADNWQSSNWAIFAYTLLSTSATTQMPVQSDSTTAYPGDQITMHYKYDDSTGNYTQYVSINGNLVHTLSTSDGHALGFGSAVECAETNCGVVPAHTWINTVITMDVADPNYINTLGKGQGVTGDMVTGDGGKTWTVSKISIPGYDFSSGKIVTASSSSTTSTTTKTSTTSTKTTTTTATTSTATGTAAHWAQCGGKTPCLSPTREAC</sequence>
<evidence type="ECO:0000313" key="4">
    <source>
        <dbReference type="Proteomes" id="UP001303115"/>
    </source>
</evidence>
<evidence type="ECO:0000313" key="3">
    <source>
        <dbReference type="EMBL" id="KAK4031252.1"/>
    </source>
</evidence>
<protein>
    <submittedName>
        <fullName evidence="3">Uncharacterized protein</fullName>
    </submittedName>
</protein>
<evidence type="ECO:0000256" key="2">
    <source>
        <dbReference type="SAM" id="SignalP"/>
    </source>
</evidence>
<dbReference type="Proteomes" id="UP001303115">
    <property type="component" value="Unassembled WGS sequence"/>
</dbReference>
<dbReference type="AlphaFoldDB" id="A0AAN6P5N6"/>
<accession>A0AAN6P5N6</accession>